<feature type="transmembrane region" description="Helical" evidence="2">
    <location>
        <begin position="205"/>
        <end position="225"/>
    </location>
</feature>
<feature type="region of interest" description="Disordered" evidence="1">
    <location>
        <begin position="12"/>
        <end position="118"/>
    </location>
</feature>
<dbReference type="OrthoDB" id="278173at2"/>
<feature type="region of interest" description="Disordered" evidence="1">
    <location>
        <begin position="134"/>
        <end position="157"/>
    </location>
</feature>
<keyword evidence="2" id="KW-0812">Transmembrane</keyword>
<organism evidence="3 4">
    <name type="scientific">Fuerstiella marisgermanici</name>
    <dbReference type="NCBI Taxonomy" id="1891926"/>
    <lineage>
        <taxon>Bacteria</taxon>
        <taxon>Pseudomonadati</taxon>
        <taxon>Planctomycetota</taxon>
        <taxon>Planctomycetia</taxon>
        <taxon>Planctomycetales</taxon>
        <taxon>Planctomycetaceae</taxon>
        <taxon>Fuerstiella</taxon>
    </lineage>
</organism>
<keyword evidence="4" id="KW-1185">Reference proteome</keyword>
<dbReference type="Proteomes" id="UP000187735">
    <property type="component" value="Chromosome"/>
</dbReference>
<feature type="compositionally biased region" description="Acidic residues" evidence="1">
    <location>
        <begin position="109"/>
        <end position="118"/>
    </location>
</feature>
<accession>A0A1P8WAB8</accession>
<protein>
    <recommendedName>
        <fullName evidence="5">Zinc finger/thioredoxin putative domain-containing protein</fullName>
    </recommendedName>
</protein>
<feature type="transmembrane region" description="Helical" evidence="2">
    <location>
        <begin position="296"/>
        <end position="317"/>
    </location>
</feature>
<dbReference type="STRING" id="1891926.Fuma_00591"/>
<dbReference type="RefSeq" id="WP_077022824.1">
    <property type="nucleotide sequence ID" value="NZ_CP017641.1"/>
</dbReference>
<evidence type="ECO:0008006" key="5">
    <source>
        <dbReference type="Google" id="ProtNLM"/>
    </source>
</evidence>
<keyword evidence="2" id="KW-1133">Transmembrane helix</keyword>
<feature type="transmembrane region" description="Helical" evidence="2">
    <location>
        <begin position="166"/>
        <end position="185"/>
    </location>
</feature>
<evidence type="ECO:0000256" key="1">
    <source>
        <dbReference type="SAM" id="MobiDB-lite"/>
    </source>
</evidence>
<proteinExistence type="predicted"/>
<dbReference type="KEGG" id="fmr:Fuma_00591"/>
<evidence type="ECO:0000256" key="2">
    <source>
        <dbReference type="SAM" id="Phobius"/>
    </source>
</evidence>
<feature type="compositionally biased region" description="Basic and acidic residues" evidence="1">
    <location>
        <begin position="56"/>
        <end position="65"/>
    </location>
</feature>
<feature type="transmembrane region" description="Helical" evidence="2">
    <location>
        <begin position="323"/>
        <end position="354"/>
    </location>
</feature>
<reference evidence="3 4" key="1">
    <citation type="journal article" date="2016" name="Front. Microbiol.">
        <title>Fuerstia marisgermanicae gen. nov., sp. nov., an Unusual Member of the Phylum Planctomycetes from the German Wadden Sea.</title>
        <authorList>
            <person name="Kohn T."/>
            <person name="Heuer A."/>
            <person name="Jogler M."/>
            <person name="Vollmers J."/>
            <person name="Boedeker C."/>
            <person name="Bunk B."/>
            <person name="Rast P."/>
            <person name="Borchert D."/>
            <person name="Glockner I."/>
            <person name="Freese H.M."/>
            <person name="Klenk H.P."/>
            <person name="Overmann J."/>
            <person name="Kaster A.K."/>
            <person name="Rohde M."/>
            <person name="Wiegand S."/>
            <person name="Jogler C."/>
        </authorList>
    </citation>
    <scope>NUCLEOTIDE SEQUENCE [LARGE SCALE GENOMIC DNA]</scope>
    <source>
        <strain evidence="3 4">NH11</strain>
    </source>
</reference>
<evidence type="ECO:0000313" key="4">
    <source>
        <dbReference type="Proteomes" id="UP000187735"/>
    </source>
</evidence>
<dbReference type="EMBL" id="CP017641">
    <property type="protein sequence ID" value="APZ91007.1"/>
    <property type="molecule type" value="Genomic_DNA"/>
</dbReference>
<keyword evidence="2" id="KW-0472">Membrane</keyword>
<feature type="transmembrane region" description="Helical" evidence="2">
    <location>
        <begin position="259"/>
        <end position="284"/>
    </location>
</feature>
<evidence type="ECO:0000313" key="3">
    <source>
        <dbReference type="EMBL" id="APZ91007.1"/>
    </source>
</evidence>
<gene>
    <name evidence="3" type="ORF">Fuma_00591</name>
</gene>
<name>A0A1P8WAB8_9PLAN</name>
<sequence>MIIQCEACSKKLKVPDSSAGKKAKCPGCGEVIYIGSPAASPDAAPKKRRAAGGGNAERRSADRPTARKRRSQSGAGEGGESRRRSASGQQGAPRRPKRRPARQRPVEPDPYDDDLFDDLPYGDDDVVEDYDELDNPYAAPKATGRAKKRSSGKRSSEGLRTVGKGLILQGSCVIAIIVLFVLLLFAVAATRNTPAALTVVNGFRVLLYIVTAAMVVSEFMCLAAPAESGTKALIYGAVAGTVLSTANQIYTQFLGPPPFVLQIVASLAVLARAILFPLFLRSIASYAGYHNHAKSALTIIIGLPTSAVLVFAVALAMPGLRGAGAIFAMMAVLLLLAASVAMLVFAVMYVFLLFRLGRDLRR</sequence>
<feature type="transmembrane region" description="Helical" evidence="2">
    <location>
        <begin position="232"/>
        <end position="253"/>
    </location>
</feature>
<dbReference type="AlphaFoldDB" id="A0A1P8WAB8"/>